<dbReference type="NCBIfam" id="TIGR02431">
    <property type="entry name" value="pcaR_pcaU"/>
    <property type="match status" value="1"/>
</dbReference>
<reference evidence="9 10" key="1">
    <citation type="submission" date="2019-03" db="EMBL/GenBank/DDBJ databases">
        <title>Draft genome sequences of novel Actinobacteria.</title>
        <authorList>
            <person name="Sahin N."/>
            <person name="Ay H."/>
            <person name="Saygin H."/>
        </authorList>
    </citation>
    <scope>NUCLEOTIDE SEQUENCE [LARGE SCALE GENOMIC DNA]</scope>
    <source>
        <strain evidence="9 10">H3C3</strain>
    </source>
</reference>
<keyword evidence="10" id="KW-1185">Reference proteome</keyword>
<name>A0A4R5CBS2_9ACTN</name>
<dbReference type="InterPro" id="IPR029016">
    <property type="entry name" value="GAF-like_dom_sf"/>
</dbReference>
<evidence type="ECO:0000256" key="3">
    <source>
        <dbReference type="ARBA" id="ARBA00023125"/>
    </source>
</evidence>
<dbReference type="GO" id="GO:0003677">
    <property type="term" value="F:DNA binding"/>
    <property type="evidence" value="ECO:0007669"/>
    <property type="project" value="UniProtKB-KW"/>
</dbReference>
<dbReference type="SUPFAM" id="SSF55781">
    <property type="entry name" value="GAF domain-like"/>
    <property type="match status" value="1"/>
</dbReference>
<dbReference type="GO" id="GO:0046278">
    <property type="term" value="P:3,4-dihydroxybenzoate metabolic process"/>
    <property type="evidence" value="ECO:0007669"/>
    <property type="project" value="InterPro"/>
</dbReference>
<proteinExistence type="predicted"/>
<dbReference type="Pfam" id="PF09339">
    <property type="entry name" value="HTH_IclR"/>
    <property type="match status" value="1"/>
</dbReference>
<dbReference type="PROSITE" id="PS51078">
    <property type="entry name" value="ICLR_ED"/>
    <property type="match status" value="1"/>
</dbReference>
<keyword evidence="3" id="KW-0238">DNA-binding</keyword>
<dbReference type="SMART" id="SM00346">
    <property type="entry name" value="HTH_ICLR"/>
    <property type="match status" value="1"/>
</dbReference>
<dbReference type="GO" id="GO:0006071">
    <property type="term" value="P:glycerol metabolic process"/>
    <property type="evidence" value="ECO:0007669"/>
    <property type="project" value="UniProtKB-KW"/>
</dbReference>
<evidence type="ECO:0000313" key="9">
    <source>
        <dbReference type="EMBL" id="TDD96309.1"/>
    </source>
</evidence>
<evidence type="ECO:0000256" key="1">
    <source>
        <dbReference type="ARBA" id="ARBA00022798"/>
    </source>
</evidence>
<feature type="domain" description="HTH iclR-type" evidence="7">
    <location>
        <begin position="27"/>
        <end position="87"/>
    </location>
</feature>
<keyword evidence="4" id="KW-0804">Transcription</keyword>
<dbReference type="PANTHER" id="PTHR30136:SF34">
    <property type="entry name" value="TRANSCRIPTIONAL REGULATOR"/>
    <property type="match status" value="1"/>
</dbReference>
<dbReference type="FunFam" id="1.10.10.10:FF:000056">
    <property type="entry name" value="IclR family transcriptional regulator"/>
    <property type="match status" value="1"/>
</dbReference>
<evidence type="ECO:0000256" key="4">
    <source>
        <dbReference type="ARBA" id="ARBA00023163"/>
    </source>
</evidence>
<keyword evidence="1" id="KW-0319">Glycerol metabolism</keyword>
<dbReference type="InterPro" id="IPR012794">
    <property type="entry name" value="PcaR_PcaU"/>
</dbReference>
<evidence type="ECO:0000259" key="8">
    <source>
        <dbReference type="PROSITE" id="PS51078"/>
    </source>
</evidence>
<dbReference type="EMBL" id="SMKU01000007">
    <property type="protein sequence ID" value="TDD96309.1"/>
    <property type="molecule type" value="Genomic_DNA"/>
</dbReference>
<dbReference type="Gene3D" id="3.30.450.40">
    <property type="match status" value="1"/>
</dbReference>
<dbReference type="InterPro" id="IPR036390">
    <property type="entry name" value="WH_DNA-bd_sf"/>
</dbReference>
<evidence type="ECO:0000259" key="7">
    <source>
        <dbReference type="PROSITE" id="PS51077"/>
    </source>
</evidence>
<dbReference type="AlphaFoldDB" id="A0A4R5CBS2"/>
<evidence type="ECO:0000313" key="10">
    <source>
        <dbReference type="Proteomes" id="UP000294513"/>
    </source>
</evidence>
<dbReference type="PROSITE" id="PS51077">
    <property type="entry name" value="HTH_ICLR"/>
    <property type="match status" value="1"/>
</dbReference>
<organism evidence="9 10">
    <name type="scientific">Actinomadura rubrisoli</name>
    <dbReference type="NCBI Taxonomy" id="2530368"/>
    <lineage>
        <taxon>Bacteria</taxon>
        <taxon>Bacillati</taxon>
        <taxon>Actinomycetota</taxon>
        <taxon>Actinomycetes</taxon>
        <taxon>Streptosporangiales</taxon>
        <taxon>Thermomonosporaceae</taxon>
        <taxon>Actinomadura</taxon>
    </lineage>
</organism>
<sequence length="276" mass="30196">MPTKDSNQRAYNAHVERDASLSEAELLTSLQRGLAVLAAFRADRATLSLSEVAKATDLDRSSARRLLHTLVERGYLRTDGQSFGLHPKVLRIGNAYLGALALPELALPHLRALAGDLHEAVSMAVLDGDEIVYVARIPGRRLMSLSLTIGSRLPAHATSMGRVLLAARTDDWIDGYLASATLHRLTETSITDHALLRGELQRTRRVGWSLVDQELETGLRSIAVPVHDASGRVAAAIDISSHAGRRDVDDLTGTMLPRLRRTAAAVEHDFHHRPRK</sequence>
<comment type="function">
    <text evidence="5">May be an activator protein for the gylABX operon.</text>
</comment>
<dbReference type="InterPro" id="IPR005471">
    <property type="entry name" value="Tscrpt_reg_IclR_N"/>
</dbReference>
<protein>
    <recommendedName>
        <fullName evidence="6">Glycerol operon regulatory protein</fullName>
    </recommendedName>
</protein>
<dbReference type="OrthoDB" id="9807558at2"/>
<dbReference type="GO" id="GO:0045892">
    <property type="term" value="P:negative regulation of DNA-templated transcription"/>
    <property type="evidence" value="ECO:0007669"/>
    <property type="project" value="TreeGrafter"/>
</dbReference>
<dbReference type="InterPro" id="IPR036388">
    <property type="entry name" value="WH-like_DNA-bd_sf"/>
</dbReference>
<dbReference type="Proteomes" id="UP000294513">
    <property type="component" value="Unassembled WGS sequence"/>
</dbReference>
<dbReference type="SUPFAM" id="SSF46785">
    <property type="entry name" value="Winged helix' DNA-binding domain"/>
    <property type="match status" value="1"/>
</dbReference>
<keyword evidence="2" id="KW-0805">Transcription regulation</keyword>
<evidence type="ECO:0000256" key="6">
    <source>
        <dbReference type="ARBA" id="ARBA00070406"/>
    </source>
</evidence>
<evidence type="ECO:0000256" key="2">
    <source>
        <dbReference type="ARBA" id="ARBA00023015"/>
    </source>
</evidence>
<feature type="domain" description="IclR-ED" evidence="8">
    <location>
        <begin position="88"/>
        <end position="272"/>
    </location>
</feature>
<dbReference type="GO" id="GO:0045893">
    <property type="term" value="P:positive regulation of DNA-templated transcription"/>
    <property type="evidence" value="ECO:0007669"/>
    <property type="project" value="InterPro"/>
</dbReference>
<dbReference type="Pfam" id="PF01614">
    <property type="entry name" value="IclR_C"/>
    <property type="match status" value="1"/>
</dbReference>
<dbReference type="Gene3D" id="1.10.10.10">
    <property type="entry name" value="Winged helix-like DNA-binding domain superfamily/Winged helix DNA-binding domain"/>
    <property type="match status" value="1"/>
</dbReference>
<dbReference type="InterPro" id="IPR014757">
    <property type="entry name" value="Tscrpt_reg_IclR_C"/>
</dbReference>
<gene>
    <name evidence="9" type="ORF">E1298_03295</name>
</gene>
<dbReference type="InterPro" id="IPR050707">
    <property type="entry name" value="HTH_MetabolicPath_Reg"/>
</dbReference>
<comment type="caution">
    <text evidence="9">The sequence shown here is derived from an EMBL/GenBank/DDBJ whole genome shotgun (WGS) entry which is preliminary data.</text>
</comment>
<evidence type="ECO:0000256" key="5">
    <source>
        <dbReference type="ARBA" id="ARBA00058938"/>
    </source>
</evidence>
<dbReference type="PANTHER" id="PTHR30136">
    <property type="entry name" value="HELIX-TURN-HELIX TRANSCRIPTIONAL REGULATOR, ICLR FAMILY"/>
    <property type="match status" value="1"/>
</dbReference>
<dbReference type="GO" id="GO:0003700">
    <property type="term" value="F:DNA-binding transcription factor activity"/>
    <property type="evidence" value="ECO:0007669"/>
    <property type="project" value="TreeGrafter"/>
</dbReference>
<accession>A0A4R5CBS2</accession>